<proteinExistence type="predicted"/>
<protein>
    <submittedName>
        <fullName evidence="1">UAA-domain-containing protein</fullName>
    </submittedName>
</protein>
<reference evidence="1 2" key="1">
    <citation type="journal article" date="2018" name="Mol. Biol. Evol.">
        <title>Broad Genomic Sampling Reveals a Smut Pathogenic Ancestry of the Fungal Clade Ustilaginomycotina.</title>
        <authorList>
            <person name="Kijpornyongpan T."/>
            <person name="Mondo S.J."/>
            <person name="Barry K."/>
            <person name="Sandor L."/>
            <person name="Lee J."/>
            <person name="Lipzen A."/>
            <person name="Pangilinan J."/>
            <person name="LaButti K."/>
            <person name="Hainaut M."/>
            <person name="Henrissat B."/>
            <person name="Grigoriev I.V."/>
            <person name="Spatafora J.W."/>
            <person name="Aime M.C."/>
        </authorList>
    </citation>
    <scope>NUCLEOTIDE SEQUENCE [LARGE SCALE GENOMIC DNA]</scope>
    <source>
        <strain evidence="1 2">SA 807</strain>
    </source>
</reference>
<evidence type="ECO:0000313" key="1">
    <source>
        <dbReference type="EMBL" id="PWN49547.1"/>
    </source>
</evidence>
<accession>A0ACD0NUN4</accession>
<evidence type="ECO:0000313" key="2">
    <source>
        <dbReference type="Proteomes" id="UP000245626"/>
    </source>
</evidence>
<organism evidence="1 2">
    <name type="scientific">Violaceomyces palustris</name>
    <dbReference type="NCBI Taxonomy" id="1673888"/>
    <lineage>
        <taxon>Eukaryota</taxon>
        <taxon>Fungi</taxon>
        <taxon>Dikarya</taxon>
        <taxon>Basidiomycota</taxon>
        <taxon>Ustilaginomycotina</taxon>
        <taxon>Ustilaginomycetes</taxon>
        <taxon>Violaceomycetales</taxon>
        <taxon>Violaceomycetaceae</taxon>
        <taxon>Violaceomyces</taxon>
    </lineage>
</organism>
<gene>
    <name evidence="1" type="ORF">IE53DRAFT_380462</name>
</gene>
<dbReference type="EMBL" id="KZ820035">
    <property type="protein sequence ID" value="PWN49547.1"/>
    <property type="molecule type" value="Genomic_DNA"/>
</dbReference>
<name>A0ACD0NUN4_9BASI</name>
<dbReference type="Proteomes" id="UP000245626">
    <property type="component" value="Unassembled WGS sequence"/>
</dbReference>
<keyword evidence="2" id="KW-1185">Reference proteome</keyword>
<sequence length="513" mass="54531">MYGICSVSISLRIGERRQRAASFLSVNLALISPHHREEGSVPGEGEESALNMATRSRKAKGGGGSAAASPTNLTTTKIANGTSKGESVDGGKDGTGGGEGKSRASSSSLALDLLQSGLKDWLIILSLIFGGCCSNAWALELSTTQLPSSGTLITFAQFLTTTLSCLPTNLYIPDGKVLPRLKPRVVPLSRWAVQVLLYLTVSLLNNTAFAYDIPMSVHIVFRSGGLVINMILGWTVQKRKYTLQQVLSVLLVTTGVISSTLYSNTSSESQEDGVGSTPAGISNYLVGVILLTSALVLTGLMGLWQEKTFEIYGNQNWRESLFYSHLLSLPMFALRGGNLRREIRLANATEKVWVGLDTRELTGLGAKLEGWSGLEKLSSFVLGSMRLGFDPSLLKSSSGGNLPSAGWESASPVGWMGFGVPCFYPPLLLNVLTQLLCINGVNRLTSKVSSLSVTLVLVVRKALSLVISVLVIQGGKGGDNLGLWFGATSVLLGTVGYSLASSKSNSKKSRKDE</sequence>